<dbReference type="InterPro" id="IPR005119">
    <property type="entry name" value="LysR_subst-bd"/>
</dbReference>
<comment type="caution">
    <text evidence="3">The sequence shown here is derived from an EMBL/GenBank/DDBJ whole genome shotgun (WGS) entry which is preliminary data.</text>
</comment>
<proteinExistence type="predicted"/>
<organism evidence="3 4">
    <name type="scientific">Actinomycetospora aeridis</name>
    <dbReference type="NCBI Taxonomy" id="3129231"/>
    <lineage>
        <taxon>Bacteria</taxon>
        <taxon>Bacillati</taxon>
        <taxon>Actinomycetota</taxon>
        <taxon>Actinomycetes</taxon>
        <taxon>Pseudonocardiales</taxon>
        <taxon>Pseudonocardiaceae</taxon>
        <taxon>Actinomycetospora</taxon>
    </lineage>
</organism>
<feature type="region of interest" description="Disordered" evidence="1">
    <location>
        <begin position="74"/>
        <end position="96"/>
    </location>
</feature>
<name>A0ABU8NF24_9PSEU</name>
<dbReference type="Pfam" id="PF03466">
    <property type="entry name" value="LysR_substrate"/>
    <property type="match status" value="1"/>
</dbReference>
<gene>
    <name evidence="3" type="ORF">WCD41_29260</name>
</gene>
<evidence type="ECO:0000256" key="1">
    <source>
        <dbReference type="SAM" id="MobiDB-lite"/>
    </source>
</evidence>
<dbReference type="Proteomes" id="UP001370100">
    <property type="component" value="Unassembled WGS sequence"/>
</dbReference>
<protein>
    <submittedName>
        <fullName evidence="3">LysR substrate-binding domain-containing protein</fullName>
    </submittedName>
</protein>
<feature type="compositionally biased region" description="Low complexity" evidence="1">
    <location>
        <begin position="87"/>
        <end position="96"/>
    </location>
</feature>
<dbReference type="RefSeq" id="WP_337718778.1">
    <property type="nucleotide sequence ID" value="NZ_JBBEGL010000014.1"/>
</dbReference>
<evidence type="ECO:0000259" key="2">
    <source>
        <dbReference type="Pfam" id="PF03466"/>
    </source>
</evidence>
<sequence length="96" mass="10294">MDTTVAALELVVAGEATAAIPERFARAPVRTGRISLALPRSFPMRQAHYLLRPHDDPFPSPRARAFLAWLADLDQHQPPLPPDDGGDQTATGAGIG</sequence>
<accession>A0ABU8NF24</accession>
<evidence type="ECO:0000313" key="4">
    <source>
        <dbReference type="Proteomes" id="UP001370100"/>
    </source>
</evidence>
<reference evidence="3 4" key="1">
    <citation type="submission" date="2024-03" db="EMBL/GenBank/DDBJ databases">
        <title>Actinomycetospora sp. OC33-EN06, a novel actinomycete isolated from wild orchid (Aerides multiflora).</title>
        <authorList>
            <person name="Suriyachadkun C."/>
        </authorList>
    </citation>
    <scope>NUCLEOTIDE SEQUENCE [LARGE SCALE GENOMIC DNA]</scope>
    <source>
        <strain evidence="3 4">OC33-EN06</strain>
    </source>
</reference>
<dbReference type="SUPFAM" id="SSF53850">
    <property type="entry name" value="Periplasmic binding protein-like II"/>
    <property type="match status" value="1"/>
</dbReference>
<feature type="domain" description="LysR substrate-binding" evidence="2">
    <location>
        <begin position="2"/>
        <end position="72"/>
    </location>
</feature>
<evidence type="ECO:0000313" key="3">
    <source>
        <dbReference type="EMBL" id="MEJ2890579.1"/>
    </source>
</evidence>
<dbReference type="EMBL" id="JBBEGL010000014">
    <property type="protein sequence ID" value="MEJ2890579.1"/>
    <property type="molecule type" value="Genomic_DNA"/>
</dbReference>
<keyword evidence="4" id="KW-1185">Reference proteome</keyword>